<comment type="caution">
    <text evidence="1">The sequence shown here is derived from an EMBL/GenBank/DDBJ whole genome shotgun (WGS) entry which is preliminary data.</text>
</comment>
<protein>
    <submittedName>
        <fullName evidence="1">Subtilisin-like protease SBT1.8</fullName>
    </submittedName>
</protein>
<gene>
    <name evidence="1" type="ORF">LOK49_LG02G01157</name>
</gene>
<keyword evidence="2" id="KW-1185">Reference proteome</keyword>
<sequence>MLRISPAKPTTSVHDTKVPETKLNSTSLDHNNHPISSSNFQQLGTLLDFGAGHISPQLATDLGLIFDIDGIECIDFLCCLNYSASQLYKIVEGQVVCEEPAFHLVFRLNYPSFSTIFNMLRRVARLWRTMTHMAELRDTYTLTVVNSNLDIMISVVLKQLQLQFS</sequence>
<evidence type="ECO:0000313" key="1">
    <source>
        <dbReference type="EMBL" id="KAI8025210.1"/>
    </source>
</evidence>
<organism evidence="1 2">
    <name type="scientific">Camellia lanceoleosa</name>
    <dbReference type="NCBI Taxonomy" id="1840588"/>
    <lineage>
        <taxon>Eukaryota</taxon>
        <taxon>Viridiplantae</taxon>
        <taxon>Streptophyta</taxon>
        <taxon>Embryophyta</taxon>
        <taxon>Tracheophyta</taxon>
        <taxon>Spermatophyta</taxon>
        <taxon>Magnoliopsida</taxon>
        <taxon>eudicotyledons</taxon>
        <taxon>Gunneridae</taxon>
        <taxon>Pentapetalae</taxon>
        <taxon>asterids</taxon>
        <taxon>Ericales</taxon>
        <taxon>Theaceae</taxon>
        <taxon>Camellia</taxon>
    </lineage>
</organism>
<name>A0ACC0II12_9ERIC</name>
<dbReference type="EMBL" id="CM045760">
    <property type="protein sequence ID" value="KAI8025210.1"/>
    <property type="molecule type" value="Genomic_DNA"/>
</dbReference>
<reference evidence="1 2" key="1">
    <citation type="journal article" date="2022" name="Plant J.">
        <title>Chromosome-level genome of Camellia lanceoleosa provides a valuable resource for understanding genome evolution and self-incompatibility.</title>
        <authorList>
            <person name="Gong W."/>
            <person name="Xiao S."/>
            <person name="Wang L."/>
            <person name="Liao Z."/>
            <person name="Chang Y."/>
            <person name="Mo W."/>
            <person name="Hu G."/>
            <person name="Li W."/>
            <person name="Zhao G."/>
            <person name="Zhu H."/>
            <person name="Hu X."/>
            <person name="Ji K."/>
            <person name="Xiang X."/>
            <person name="Song Q."/>
            <person name="Yuan D."/>
            <person name="Jin S."/>
            <person name="Zhang L."/>
        </authorList>
    </citation>
    <scope>NUCLEOTIDE SEQUENCE [LARGE SCALE GENOMIC DNA]</scope>
    <source>
        <strain evidence="1">SQ_2022a</strain>
    </source>
</reference>
<proteinExistence type="predicted"/>
<evidence type="ECO:0000313" key="2">
    <source>
        <dbReference type="Proteomes" id="UP001060215"/>
    </source>
</evidence>
<dbReference type="Proteomes" id="UP001060215">
    <property type="component" value="Chromosome 3"/>
</dbReference>
<accession>A0ACC0II12</accession>